<dbReference type="GO" id="GO:0072545">
    <property type="term" value="F:L-tyrosine binding"/>
    <property type="evidence" value="ECO:0007669"/>
    <property type="project" value="InterPro"/>
</dbReference>
<dbReference type="GO" id="GO:0005886">
    <property type="term" value="C:plasma membrane"/>
    <property type="evidence" value="ECO:0007669"/>
    <property type="project" value="TreeGrafter"/>
</dbReference>
<sequence>MWTTTRRVENRMKKDREECILVGGDFNGRIGERRARNWEEEKGDDKRKTKDKVENAERKRLMEWIEENGWKVLNGNKQGDEEGELTYVLQKATFEEQDVEKMAAELNEVIEKGTTKKEVTVSGECEQAEKEAVKALREWRRNKIDRSRFLEAKRRYRGKCREKKKQKREREEKEIKEIRTEREVWKYINQKRKKKESVNEEEGEADTQMKEKQTAPEETEITAGRDGMLNEAWIAENYRGIILLNTRYKLHASVLNERMKREIDEKGVLPDSQAEFRKGRDFRAAFDKVDRVKMFECMEERRISDRLVRKIRRYSSPRAAAVLWQALEPNKLSLDDRKHPDGMSLVPWIESQPLVWHVTIVDTLADSYVLKTSEVSGLAAEMVCKRKHSKYSLTISSNYIFKDLAFETLGPWCKQAIDFINVIGNLFREDIPCYSTWKRCKHSGHFFRFRIIIGNFCIVDQKYYVDDCLKPLRVIGSDIYQFTFVKRLLNLTLITHTILLLLRLYYFFQTPNMEDLIKYGPLFLLTCYGVFAFAVLLLKNHLVDDVMNILDLWDISSAGNDVKLRILSESRKIHTVVVINTALPLLYVTLMLSSREHDSEEIFVQHIFDKWCPRQANFWVLIFKMSMYLAGLAMVAPSHQVIYSTQHIKFQMYMLSVLVERLGSDVEDSHNLIRNEVYQKQIESKLKMIIDRHCDLIRGVTIESMKGLQAAFAFFVLLLKNRMVENSMNVIELWDISSAGNDVKLRILREWRQINTFVLINTALPLVWGTPGLAMEVHAYQIIYCTQHIKFQMYMLNALIEKLGKKLEVNVDKTKMKNEEREWKWEERQDRKNKAQMREVVRKANKVVGCVWGIVERNWGGEFGRRMIIFECMVENVLMYGAEIWGWKEHEEVERVQKKYLRWVLGVDRETPEYIVRVEWKRSKLRVKAGKFEDRMGGREECRILTECYREKKKNADEKERERSTAGGTGRWMCAELSERDRDTDKQERRERIRESRCGNEERANRYWTEGEERSCRMCREDRETIEHMWSACGEITEREKKERGEILSEDGREIEWMNESKKVVATLLLQTIVFDRGMADPTIQTFCCHHGNGTDMAVTIMQEFNTDAYNAVCLFSSCLGIFGAIYQILPRQEFSNKHRWLSFSAERGRKIIVWLAVADLLASLGVFARSTIWINYKNIMPAVEDDSSVVFCAISSALIQYFYTATWIWTLIYAIDMRFILKEQASQTTYYHLAAWILPGILTTTGLSLLYLPDANCHTSTSLGTAILRILPNYIATYLPITAVMIANPCLYHHSSKDMEEIITSASGQFTSREREILDAIKIKFSVINFVFYLCWLPNLLNGILLWTLWFHLPAEWIIAIWYIMALMNPLQALFNCMVYRRWRNGSERIILPWRKVEVEFPTMHSQPPSRDSFNSSTREEILPLLQNSQSVNGYRNYW</sequence>
<keyword evidence="2" id="KW-0472">Membrane</keyword>
<keyword evidence="2" id="KW-1133">Transmembrane helix</keyword>
<feature type="transmembrane region" description="Helical" evidence="2">
    <location>
        <begin position="616"/>
        <end position="636"/>
    </location>
</feature>
<feature type="transmembrane region" description="Helical" evidence="2">
    <location>
        <begin position="1272"/>
        <end position="1293"/>
    </location>
</feature>
<accession>A0A8J6L7G9</accession>
<evidence type="ECO:0000313" key="4">
    <source>
        <dbReference type="Proteomes" id="UP000719412"/>
    </source>
</evidence>
<dbReference type="GO" id="GO:0032438">
    <property type="term" value="P:melanosome organization"/>
    <property type="evidence" value="ECO:0007669"/>
    <property type="project" value="TreeGrafter"/>
</dbReference>
<gene>
    <name evidence="3" type="ORF">GEV33_014027</name>
</gene>
<dbReference type="GO" id="GO:0035643">
    <property type="term" value="F:L-DOPA receptor activity"/>
    <property type="evidence" value="ECO:0007669"/>
    <property type="project" value="TreeGrafter"/>
</dbReference>
<dbReference type="Pfam" id="PF02101">
    <property type="entry name" value="Ocular_alb"/>
    <property type="match status" value="1"/>
</dbReference>
<feature type="transmembrane region" description="Helical" evidence="2">
    <location>
        <begin position="1234"/>
        <end position="1252"/>
    </location>
</feature>
<comment type="caution">
    <text evidence="3">The sequence shown here is derived from an EMBL/GenBank/DDBJ whole genome shotgun (WGS) entry which is preliminary data.</text>
</comment>
<feature type="transmembrane region" description="Helical" evidence="2">
    <location>
        <begin position="1358"/>
        <end position="1380"/>
    </location>
</feature>
<dbReference type="GO" id="GO:0050848">
    <property type="term" value="P:regulation of calcium-mediated signaling"/>
    <property type="evidence" value="ECO:0007669"/>
    <property type="project" value="TreeGrafter"/>
</dbReference>
<keyword evidence="4" id="KW-1185">Reference proteome</keyword>
<evidence type="ECO:0000256" key="2">
    <source>
        <dbReference type="SAM" id="Phobius"/>
    </source>
</evidence>
<dbReference type="InterPro" id="IPR001414">
    <property type="entry name" value="GPR143"/>
</dbReference>
<dbReference type="PANTHER" id="PTHR15177:SF2">
    <property type="entry name" value="G-PROTEIN COUPLED RECEPTOR 143"/>
    <property type="match status" value="1"/>
</dbReference>
<feature type="transmembrane region" description="Helical" evidence="2">
    <location>
        <begin position="519"/>
        <end position="538"/>
    </location>
</feature>
<feature type="transmembrane region" description="Helical" evidence="2">
    <location>
        <begin position="1109"/>
        <end position="1131"/>
    </location>
</feature>
<feature type="transmembrane region" description="Helical" evidence="2">
    <location>
        <begin position="1189"/>
        <end position="1213"/>
    </location>
</feature>
<feature type="region of interest" description="Disordered" evidence="1">
    <location>
        <begin position="195"/>
        <end position="220"/>
    </location>
</feature>
<dbReference type="Gene3D" id="3.60.10.10">
    <property type="entry name" value="Endonuclease/exonuclease/phosphatase"/>
    <property type="match status" value="1"/>
</dbReference>
<dbReference type="InterPro" id="IPR036691">
    <property type="entry name" value="Endo/exonu/phosph_ase_sf"/>
</dbReference>
<dbReference type="GO" id="GO:0035240">
    <property type="term" value="F:dopamine binding"/>
    <property type="evidence" value="ECO:0007669"/>
    <property type="project" value="InterPro"/>
</dbReference>
<feature type="transmembrane region" description="Helical" evidence="2">
    <location>
        <begin position="1152"/>
        <end position="1177"/>
    </location>
</feature>
<reference evidence="3" key="2">
    <citation type="submission" date="2021-08" db="EMBL/GenBank/DDBJ databases">
        <authorList>
            <person name="Eriksson T."/>
        </authorList>
    </citation>
    <scope>NUCLEOTIDE SEQUENCE</scope>
    <source>
        <strain evidence="3">Stoneville</strain>
        <tissue evidence="3">Whole head</tissue>
    </source>
</reference>
<protein>
    <recommendedName>
        <fullName evidence="5">G-protein coupled receptors family 2 profile 2 domain-containing protein</fullName>
    </recommendedName>
</protein>
<dbReference type="PANTHER" id="PTHR15177">
    <property type="entry name" value="G-PROTEIN COUPLED RECEPTOR 143"/>
    <property type="match status" value="1"/>
</dbReference>
<name>A0A8J6L7G9_TENMO</name>
<feature type="transmembrane region" description="Helical" evidence="2">
    <location>
        <begin position="488"/>
        <end position="507"/>
    </location>
</feature>
<feature type="transmembrane region" description="Helical" evidence="2">
    <location>
        <begin position="573"/>
        <end position="592"/>
    </location>
</feature>
<proteinExistence type="predicted"/>
<reference evidence="3" key="1">
    <citation type="journal article" date="2020" name="J Insects Food Feed">
        <title>The yellow mealworm (Tenebrio molitor) genome: a resource for the emerging insects as food and feed industry.</title>
        <authorList>
            <person name="Eriksson T."/>
            <person name="Andere A."/>
            <person name="Kelstrup H."/>
            <person name="Emery V."/>
            <person name="Picard C."/>
        </authorList>
    </citation>
    <scope>NUCLEOTIDE SEQUENCE</scope>
    <source>
        <strain evidence="3">Stoneville</strain>
        <tissue evidence="3">Whole head</tissue>
    </source>
</reference>
<dbReference type="EMBL" id="JABDTM020028556">
    <property type="protein sequence ID" value="KAH0808763.1"/>
    <property type="molecule type" value="Genomic_DNA"/>
</dbReference>
<evidence type="ECO:0008006" key="5">
    <source>
        <dbReference type="Google" id="ProtNLM"/>
    </source>
</evidence>
<dbReference type="Proteomes" id="UP000719412">
    <property type="component" value="Unassembled WGS sequence"/>
</dbReference>
<feature type="transmembrane region" description="Helical" evidence="2">
    <location>
        <begin position="1331"/>
        <end position="1352"/>
    </location>
</feature>
<evidence type="ECO:0000313" key="3">
    <source>
        <dbReference type="EMBL" id="KAH0808763.1"/>
    </source>
</evidence>
<dbReference type="GO" id="GO:0072544">
    <property type="term" value="F:L-DOPA binding"/>
    <property type="evidence" value="ECO:0007669"/>
    <property type="project" value="InterPro"/>
</dbReference>
<keyword evidence="2" id="KW-0812">Transmembrane</keyword>
<evidence type="ECO:0000256" key="1">
    <source>
        <dbReference type="SAM" id="MobiDB-lite"/>
    </source>
</evidence>
<organism evidence="3 4">
    <name type="scientific">Tenebrio molitor</name>
    <name type="common">Yellow mealworm beetle</name>
    <dbReference type="NCBI Taxonomy" id="7067"/>
    <lineage>
        <taxon>Eukaryota</taxon>
        <taxon>Metazoa</taxon>
        <taxon>Ecdysozoa</taxon>
        <taxon>Arthropoda</taxon>
        <taxon>Hexapoda</taxon>
        <taxon>Insecta</taxon>
        <taxon>Pterygota</taxon>
        <taxon>Neoptera</taxon>
        <taxon>Endopterygota</taxon>
        <taxon>Coleoptera</taxon>
        <taxon>Polyphaga</taxon>
        <taxon>Cucujiformia</taxon>
        <taxon>Tenebrionidae</taxon>
        <taxon>Tenebrio</taxon>
    </lineage>
</organism>
<dbReference type="PRINTS" id="PR00965">
    <property type="entry name" value="OCULARALBNSM"/>
</dbReference>
<dbReference type="Gene3D" id="1.20.1070.10">
    <property type="entry name" value="Rhodopsin 7-helix transmembrane proteins"/>
    <property type="match status" value="1"/>
</dbReference>